<feature type="compositionally biased region" description="Basic and acidic residues" evidence="1">
    <location>
        <begin position="47"/>
        <end position="63"/>
    </location>
</feature>
<dbReference type="AlphaFoldDB" id="A0A8H6A9W5"/>
<organism evidence="2 3">
    <name type="scientific">Petromyces alliaceus</name>
    <name type="common">Aspergillus alliaceus</name>
    <dbReference type="NCBI Taxonomy" id="209559"/>
    <lineage>
        <taxon>Eukaryota</taxon>
        <taxon>Fungi</taxon>
        <taxon>Dikarya</taxon>
        <taxon>Ascomycota</taxon>
        <taxon>Pezizomycotina</taxon>
        <taxon>Eurotiomycetes</taxon>
        <taxon>Eurotiomycetidae</taxon>
        <taxon>Eurotiales</taxon>
        <taxon>Aspergillaceae</taxon>
        <taxon>Aspergillus</taxon>
        <taxon>Aspergillus subgen. Circumdati</taxon>
    </lineage>
</organism>
<feature type="region of interest" description="Disordered" evidence="1">
    <location>
        <begin position="1"/>
        <end position="69"/>
    </location>
</feature>
<protein>
    <submittedName>
        <fullName evidence="2">Uncharacterized protein</fullName>
    </submittedName>
</protein>
<reference evidence="2 3" key="1">
    <citation type="submission" date="2019-04" db="EMBL/GenBank/DDBJ databases">
        <title>Aspergillus burnettii sp. nov., novel species from soil in southeast Queensland.</title>
        <authorList>
            <person name="Gilchrist C.L.M."/>
            <person name="Pitt J.I."/>
            <person name="Lange L."/>
            <person name="Lacey H.J."/>
            <person name="Vuong D."/>
            <person name="Midgley D.J."/>
            <person name="Greenfield P."/>
            <person name="Bradbury M."/>
            <person name="Lacey E."/>
            <person name="Busk P.K."/>
            <person name="Pilgaard B."/>
            <person name="Chooi Y.H."/>
            <person name="Piggott A.M."/>
        </authorList>
    </citation>
    <scope>NUCLEOTIDE SEQUENCE [LARGE SCALE GENOMIC DNA]</scope>
    <source>
        <strain evidence="2 3">FRR 5400</strain>
    </source>
</reference>
<accession>A0A8H6A9W5</accession>
<evidence type="ECO:0000313" key="3">
    <source>
        <dbReference type="Proteomes" id="UP000541154"/>
    </source>
</evidence>
<sequence length="87" mass="10036">MVKAPFQRNPPPQRGLEIGPPMNFRKEEMPSFFPDDDAQTLHSHSSSLEKDTMIKSLEHESSTRQRIKNNVRRLSVRVARPVSEHEA</sequence>
<gene>
    <name evidence="2" type="ORF">ETB97_012223</name>
</gene>
<comment type="caution">
    <text evidence="2">The sequence shown here is derived from an EMBL/GenBank/DDBJ whole genome shotgun (WGS) entry which is preliminary data.</text>
</comment>
<name>A0A8H6A9W5_PETAA</name>
<dbReference type="Proteomes" id="UP000541154">
    <property type="component" value="Unassembled WGS sequence"/>
</dbReference>
<proteinExistence type="predicted"/>
<evidence type="ECO:0000256" key="1">
    <source>
        <dbReference type="SAM" id="MobiDB-lite"/>
    </source>
</evidence>
<evidence type="ECO:0000313" key="2">
    <source>
        <dbReference type="EMBL" id="KAF5861988.1"/>
    </source>
</evidence>
<dbReference type="EMBL" id="SPNV01000084">
    <property type="protein sequence ID" value="KAF5861988.1"/>
    <property type="molecule type" value="Genomic_DNA"/>
</dbReference>
<keyword evidence="3" id="KW-1185">Reference proteome</keyword>